<sequence>MDLRVKRLEFSDDSTIGELSVDGEFECYTLEDKVRPVKIKGKTAIFAGQYEVVINFSQRFQKTLPLLLNVPSFEGVRIHPGNISANTEGCILVGDTKGVNFIGQSRVAFDRLFQKMKAAAETQKIFIEIE</sequence>
<reference evidence="2 4" key="3">
    <citation type="journal article" date="2008" name="Appl. Environ. Microbiol.">
        <title>Complete genome sequence of Nitrosospira multiformis, an ammonia-oxidizing bacterium from the soil environment.</title>
        <authorList>
            <person name="Norton J.M."/>
            <person name="Klotz M.G."/>
            <person name="Stein L.Y."/>
            <person name="Arp D.J."/>
            <person name="Bottomley P.J."/>
            <person name="Chain P.S."/>
            <person name="Hauser L.J."/>
            <person name="Land M.L."/>
            <person name="Larimer F.W."/>
            <person name="Shin M.W."/>
            <person name="Starkenburg S.R."/>
        </authorList>
    </citation>
    <scope>NUCLEOTIDE SEQUENCE [LARGE SCALE GENOMIC DNA]</scope>
    <source>
        <strain evidence="2">ATCC 25196</strain>
        <strain evidence="4">ATCC 25196 / NCIMB 11849 / C 71</strain>
    </source>
</reference>
<organism evidence="2 4">
    <name type="scientific">Nitrosospira multiformis (strain ATCC 25196 / NCIMB 11849 / C 71)</name>
    <dbReference type="NCBI Taxonomy" id="323848"/>
    <lineage>
        <taxon>Bacteria</taxon>
        <taxon>Pseudomonadati</taxon>
        <taxon>Pseudomonadota</taxon>
        <taxon>Betaproteobacteria</taxon>
        <taxon>Nitrosomonadales</taxon>
        <taxon>Nitrosomonadaceae</taxon>
        <taxon>Nitrosospira</taxon>
    </lineage>
</organism>
<evidence type="ECO:0000259" key="1">
    <source>
        <dbReference type="Pfam" id="PF18925"/>
    </source>
</evidence>
<dbReference type="Pfam" id="PF18925">
    <property type="entry name" value="DUF5675"/>
    <property type="match status" value="1"/>
</dbReference>
<evidence type="ECO:0000313" key="3">
    <source>
        <dbReference type="EMBL" id="SEF61287.1"/>
    </source>
</evidence>
<dbReference type="eggNOG" id="ENOG5032UDK">
    <property type="taxonomic scope" value="Bacteria"/>
</dbReference>
<dbReference type="KEGG" id="nmu:Nmul_A1880"/>
<accession>Q2Y7U6</accession>
<gene>
    <name evidence="2" type="ordered locus">Nmul_A1880</name>
    <name evidence="3" type="ORF">SAMN05216403_104139</name>
</gene>
<dbReference type="AlphaFoldDB" id="Q2Y7U6"/>
<reference evidence="3 5" key="4">
    <citation type="submission" date="2016-10" db="EMBL/GenBank/DDBJ databases">
        <authorList>
            <person name="de Groot N.N."/>
        </authorList>
    </citation>
    <scope>NUCLEOTIDE SEQUENCE [LARGE SCALE GENOMIC DNA]</scope>
    <source>
        <strain evidence="3 5">Nl13</strain>
    </source>
</reference>
<evidence type="ECO:0000313" key="5">
    <source>
        <dbReference type="Proteomes" id="UP000236751"/>
    </source>
</evidence>
<reference evidence="4" key="2">
    <citation type="submission" date="2005-08" db="EMBL/GenBank/DDBJ databases">
        <title>Complete sequence of chromosome 1 of Nitrosospira multiformis ATCC 25196.</title>
        <authorList>
            <person name="Copeland A."/>
            <person name="Lucas S."/>
            <person name="Lapidus A."/>
            <person name="Barry K."/>
            <person name="Detter J.C."/>
            <person name="Glavina T."/>
            <person name="Hammon N."/>
            <person name="Israni S."/>
            <person name="Pitluck S."/>
            <person name="Chain P."/>
            <person name="Malfatti S."/>
            <person name="Shin M."/>
            <person name="Vergez L."/>
            <person name="Schmutz J."/>
            <person name="Larimer F."/>
            <person name="Land M."/>
            <person name="Hauser L."/>
            <person name="Kyrpides N."/>
            <person name="Lykidis A."/>
            <person name="Richardson P."/>
        </authorList>
    </citation>
    <scope>NUCLEOTIDE SEQUENCE [LARGE SCALE GENOMIC DNA]</scope>
    <source>
        <strain evidence="4">ATCC 25196 / NCIMB 11849 / C 71</strain>
    </source>
</reference>
<evidence type="ECO:0000313" key="2">
    <source>
        <dbReference type="EMBL" id="ABB75175.1"/>
    </source>
</evidence>
<dbReference type="EMBL" id="CP000103">
    <property type="protein sequence ID" value="ABB75175.1"/>
    <property type="molecule type" value="Genomic_DNA"/>
</dbReference>
<dbReference type="HOGENOM" id="CLU_114144_1_0_4"/>
<protein>
    <recommendedName>
        <fullName evidence="1">DUF5675 domain-containing protein</fullName>
    </recommendedName>
</protein>
<evidence type="ECO:0000313" key="4">
    <source>
        <dbReference type="Proteomes" id="UP000002718"/>
    </source>
</evidence>
<proteinExistence type="predicted"/>
<feature type="domain" description="DUF5675" evidence="1">
    <location>
        <begin position="5"/>
        <end position="117"/>
    </location>
</feature>
<dbReference type="OrthoDB" id="8719825at2"/>
<name>Q2Y7U6_NITMU</name>
<dbReference type="STRING" id="323848.Nmul_A1880"/>
<reference evidence="2" key="1">
    <citation type="submission" date="2005-08" db="EMBL/GenBank/DDBJ databases">
        <title>Complete sequence of Chromosome 1 of Nitrosospira multiformis ATCC 25196.</title>
        <authorList>
            <consortium name="US DOE Joint Genome Institute"/>
            <person name="Copeland A."/>
            <person name="Lucas S."/>
            <person name="Lapidus A."/>
            <person name="Barry K."/>
            <person name="Detter J.C."/>
            <person name="Glavina T."/>
            <person name="Hammon N."/>
            <person name="Israni S."/>
            <person name="Pitluck S."/>
            <person name="Chain P."/>
            <person name="Malfatti S."/>
            <person name="Shin M."/>
            <person name="Vergez L."/>
            <person name="Schmutz J."/>
            <person name="Larimer F."/>
            <person name="Land M."/>
            <person name="Hauser L."/>
            <person name="Kyrpides N."/>
            <person name="Lykidis A."/>
            <person name="Richardson P."/>
        </authorList>
    </citation>
    <scope>NUCLEOTIDE SEQUENCE</scope>
    <source>
        <strain evidence="2">ATCC 25196</strain>
    </source>
</reference>
<dbReference type="InterPro" id="IPR043732">
    <property type="entry name" value="DUF5675"/>
</dbReference>
<dbReference type="Proteomes" id="UP000002718">
    <property type="component" value="Chromosome"/>
</dbReference>
<dbReference type="EMBL" id="FNVK01000004">
    <property type="protein sequence ID" value="SEF61287.1"/>
    <property type="molecule type" value="Genomic_DNA"/>
</dbReference>
<dbReference type="RefSeq" id="WP_011381195.1">
    <property type="nucleotide sequence ID" value="NC_007614.1"/>
</dbReference>
<keyword evidence="4" id="KW-1185">Reference proteome</keyword>
<dbReference type="Proteomes" id="UP000236751">
    <property type="component" value="Unassembled WGS sequence"/>
</dbReference>